<dbReference type="GeneID" id="34518069"/>
<keyword evidence="2" id="KW-0472">Membrane</keyword>
<gene>
    <name evidence="3" type="ORF">KUCA_T00000630001</name>
</gene>
<keyword evidence="2" id="KW-0812">Transmembrane</keyword>
<feature type="transmembrane region" description="Helical" evidence="2">
    <location>
        <begin position="6"/>
        <end position="30"/>
    </location>
</feature>
<dbReference type="GO" id="GO:0005628">
    <property type="term" value="C:prospore membrane"/>
    <property type="evidence" value="ECO:0007669"/>
    <property type="project" value="TreeGrafter"/>
</dbReference>
<evidence type="ECO:0000313" key="3">
    <source>
        <dbReference type="EMBL" id="CDK24664.1"/>
    </source>
</evidence>
<dbReference type="AlphaFoldDB" id="W6MFN1"/>
<name>W6MFN1_9ASCO</name>
<reference evidence="3" key="2">
    <citation type="submission" date="2014-02" db="EMBL/GenBank/DDBJ databases">
        <title>Complete DNA sequence of /Kuraishia capsulata/ illustrates novel genomic features among budding yeasts (/Saccharomycotina/).</title>
        <authorList>
            <person name="Morales L."/>
            <person name="Noel B."/>
            <person name="Porcel B."/>
            <person name="Marcet-Houben M."/>
            <person name="Hullo M-F."/>
            <person name="Sacerdot C."/>
            <person name="Tekaia F."/>
            <person name="Leh-Louis V."/>
            <person name="Despons L."/>
            <person name="Khanna V."/>
            <person name="Aury J-M."/>
            <person name="Barbe V."/>
            <person name="Couloux A."/>
            <person name="Labadie K."/>
            <person name="Pelletier E."/>
            <person name="Souciet J-L."/>
            <person name="Boekhout T."/>
            <person name="Gabaldon T."/>
            <person name="Wincker P."/>
            <person name="Dujon B."/>
        </authorList>
    </citation>
    <scope>NUCLEOTIDE SEQUENCE</scope>
    <source>
        <strain evidence="3">CBS 1993</strain>
    </source>
</reference>
<evidence type="ECO:0008006" key="5">
    <source>
        <dbReference type="Google" id="ProtNLM"/>
    </source>
</evidence>
<dbReference type="PANTHER" id="PTHR34292:SF2">
    <property type="entry name" value="OUTER SPORE WALL PROTEIN LDS1"/>
    <property type="match status" value="1"/>
</dbReference>
<keyword evidence="4" id="KW-1185">Reference proteome</keyword>
<dbReference type="HOGENOM" id="CLU_062645_3_0_1"/>
<dbReference type="RefSeq" id="XP_022456681.1">
    <property type="nucleotide sequence ID" value="XM_022605188.1"/>
</dbReference>
<dbReference type="EMBL" id="HG793125">
    <property type="protein sequence ID" value="CDK24664.1"/>
    <property type="molecule type" value="Genomic_DNA"/>
</dbReference>
<reference evidence="3" key="1">
    <citation type="submission" date="2013-12" db="EMBL/GenBank/DDBJ databases">
        <authorList>
            <person name="Genoscope - CEA"/>
        </authorList>
    </citation>
    <scope>NUCLEOTIDE SEQUENCE</scope>
    <source>
        <strain evidence="3">CBS 1993</strain>
    </source>
</reference>
<evidence type="ECO:0000313" key="4">
    <source>
        <dbReference type="Proteomes" id="UP000019384"/>
    </source>
</evidence>
<dbReference type="STRING" id="1382522.W6MFN1"/>
<dbReference type="PANTHER" id="PTHR34292">
    <property type="entry name" value="OUTER SPORE WALL PROTEIN LDS1"/>
    <property type="match status" value="1"/>
</dbReference>
<protein>
    <recommendedName>
        <fullName evidence="5">Outer spore wall protein RRT8</fullName>
    </recommendedName>
</protein>
<evidence type="ECO:0000256" key="2">
    <source>
        <dbReference type="SAM" id="Phobius"/>
    </source>
</evidence>
<dbReference type="Proteomes" id="UP000019384">
    <property type="component" value="Unassembled WGS sequence"/>
</dbReference>
<feature type="region of interest" description="Disordered" evidence="1">
    <location>
        <begin position="198"/>
        <end position="217"/>
    </location>
</feature>
<dbReference type="GO" id="GO:0005811">
    <property type="term" value="C:lipid droplet"/>
    <property type="evidence" value="ECO:0007669"/>
    <property type="project" value="TreeGrafter"/>
</dbReference>
<accession>W6MFN1</accession>
<dbReference type="GO" id="GO:0005619">
    <property type="term" value="C:ascospore wall"/>
    <property type="evidence" value="ECO:0007669"/>
    <property type="project" value="TreeGrafter"/>
</dbReference>
<organism evidence="3 4">
    <name type="scientific">Kuraishia capsulata CBS 1993</name>
    <dbReference type="NCBI Taxonomy" id="1382522"/>
    <lineage>
        <taxon>Eukaryota</taxon>
        <taxon>Fungi</taxon>
        <taxon>Dikarya</taxon>
        <taxon>Ascomycota</taxon>
        <taxon>Saccharomycotina</taxon>
        <taxon>Pichiomycetes</taxon>
        <taxon>Pichiales</taxon>
        <taxon>Pichiaceae</taxon>
        <taxon>Kuraishia</taxon>
    </lineage>
</organism>
<dbReference type="InterPro" id="IPR052786">
    <property type="entry name" value="Spore_wall_assembly"/>
</dbReference>
<dbReference type="OrthoDB" id="10012223at2759"/>
<evidence type="ECO:0000256" key="1">
    <source>
        <dbReference type="SAM" id="MobiDB-lite"/>
    </source>
</evidence>
<proteinExistence type="predicted"/>
<keyword evidence="2" id="KW-1133">Transmembrane helix</keyword>
<sequence length="217" mass="24233">MLGLIYPTHLFVATLCVGPMGLVAATVWVVGVSSQIADYLLQNYVITGQMDKLFDVVLCNEGLELEVYSGRLRRITSKPMGKRVQEAALGTLPFGVVSFPVQLARFVRSNWWNAVPLAGPVFSFLDMAKAQSVGRHQRYFRLMRMKPVNVKYHVKDNEARYISFGVVAVLLETIPLLGPVFSFTNHTGAALMAVEMHKEKTKEKTKETPKETPKTES</sequence>